<gene>
    <name evidence="1" type="primary">BRICD5</name>
</gene>
<reference evidence="1" key="2">
    <citation type="submission" date="2025-08" db="UniProtKB">
        <authorList>
            <consortium name="Ensembl"/>
        </authorList>
    </citation>
    <scope>IDENTIFICATION</scope>
</reference>
<reference evidence="1" key="1">
    <citation type="submission" date="2020-11" db="EMBL/GenBank/DDBJ databases">
        <authorList>
            <person name="Davenport K.M."/>
            <person name="Bickhart D.M."/>
            <person name="Smith T.P.L."/>
            <person name="Murdoch B.M."/>
            <person name="Rosen B.D."/>
        </authorList>
    </citation>
    <scope>NUCLEOTIDE SEQUENCE [LARGE SCALE GENOMIC DNA]</scope>
    <source>
        <strain evidence="1">OAR_USU_Benz2616</strain>
    </source>
</reference>
<name>A0AC11D9Z2_SHEEP</name>
<protein>
    <submittedName>
        <fullName evidence="1">BRICHOS domain containing 5</fullName>
    </submittedName>
</protein>
<evidence type="ECO:0000313" key="1">
    <source>
        <dbReference type="Ensembl" id="ENSOARP00020042124.1"/>
    </source>
</evidence>
<proteinExistence type="predicted"/>
<accession>A0AC11D9Z2</accession>
<organism evidence="1">
    <name type="scientific">Ovis aries</name>
    <name type="common">Sheep</name>
    <dbReference type="NCBI Taxonomy" id="9940"/>
    <lineage>
        <taxon>Eukaryota</taxon>
        <taxon>Metazoa</taxon>
        <taxon>Chordata</taxon>
        <taxon>Craniata</taxon>
        <taxon>Vertebrata</taxon>
        <taxon>Euteleostomi</taxon>
        <taxon>Mammalia</taxon>
        <taxon>Eutheria</taxon>
        <taxon>Laurasiatheria</taxon>
        <taxon>Artiodactyla</taxon>
        <taxon>Ruminantia</taxon>
        <taxon>Pecora</taxon>
        <taxon>Bovidae</taxon>
        <taxon>Caprinae</taxon>
        <taxon>Ovis</taxon>
    </lineage>
</organism>
<sequence>MRKNKAQKITREGSDHGVKLVKDTHCLKPASAGSYWVLGSIAQSGWKRMAPVETKPCHGRWRAPGLLLLLLLALVTAAAVVGGLLGFSHSPPQAPLQTLRLSLPSPGMPRSNQTEQVDVAQNVATIWVTPAQSNRSWAVLFDGQSGCVCYRPSEHQACFLRLMEPRDRETLQLLVNTSQLQATQSPSQDTHYAQELLAVLGSQEVDPAQVGAPVQHLCAKTPIYWARRAEGKLGQAVRRGLGSLRTVWGRSAKGPLGFTETPPPGPQRQRLIYLCIDICFPSNICVSVCFYYLPD</sequence>
<reference evidence="1" key="3">
    <citation type="submission" date="2025-09" db="UniProtKB">
        <authorList>
            <consortium name="Ensembl"/>
        </authorList>
    </citation>
    <scope>IDENTIFICATION</scope>
</reference>
<dbReference type="Ensembl" id="ENSOART00020075052.1">
    <property type="protein sequence ID" value="ENSOARP00020042124.1"/>
    <property type="gene ID" value="ENSOARG00020026139.2"/>
</dbReference>